<dbReference type="EMBL" id="CACVBY010000027">
    <property type="protein sequence ID" value="CAA7387170.1"/>
    <property type="molecule type" value="Genomic_DNA"/>
</dbReference>
<gene>
    <name evidence="1" type="ORF">CHRY9393_01477</name>
</gene>
<dbReference type="AlphaFoldDB" id="A0A6N4XV82"/>
<organism evidence="1 2">
    <name type="scientific">Chryseobacterium fistulae</name>
    <dbReference type="NCBI Taxonomy" id="2675058"/>
    <lineage>
        <taxon>Bacteria</taxon>
        <taxon>Pseudomonadati</taxon>
        <taxon>Bacteroidota</taxon>
        <taxon>Flavobacteriia</taxon>
        <taxon>Flavobacteriales</taxon>
        <taxon>Weeksellaceae</taxon>
        <taxon>Chryseobacterium group</taxon>
        <taxon>Chryseobacterium</taxon>
    </lineage>
</organism>
<reference evidence="1 2" key="1">
    <citation type="submission" date="2020-01" db="EMBL/GenBank/DDBJ databases">
        <authorList>
            <person name="Rodrigo-Torres L."/>
            <person name="Arahal R. D."/>
            <person name="Lucena T."/>
        </authorList>
    </citation>
    <scope>NUCLEOTIDE SEQUENCE [LARGE SCALE GENOMIC DNA]</scope>
    <source>
        <strain evidence="1 2">CECT 9393</strain>
    </source>
</reference>
<name>A0A6N4XV82_9FLAO</name>
<accession>A0A6N4XV82</accession>
<keyword evidence="2" id="KW-1185">Reference proteome</keyword>
<dbReference type="RefSeq" id="WP_162072733.1">
    <property type="nucleotide sequence ID" value="NZ_CACVBY010000027.1"/>
</dbReference>
<proteinExistence type="predicted"/>
<dbReference type="Proteomes" id="UP000445309">
    <property type="component" value="Unassembled WGS sequence"/>
</dbReference>
<protein>
    <submittedName>
        <fullName evidence="1">Uncharacterized protein</fullName>
    </submittedName>
</protein>
<sequence>MKKIIILNLAFLGCICNAQIKKRQFGDYRYVLKQKSYFYKDYKGLDAIENQYYLGKKIATGCLESMKRNDSVFSQGNLLFDNTKKILKCKEVYYLDMKQDSDSIIRFSKQLTNGIFKMEKYMRYKDGKVIDKISKD</sequence>
<evidence type="ECO:0000313" key="2">
    <source>
        <dbReference type="Proteomes" id="UP000445309"/>
    </source>
</evidence>
<evidence type="ECO:0000313" key="1">
    <source>
        <dbReference type="EMBL" id="CAA7387170.1"/>
    </source>
</evidence>